<keyword evidence="1" id="KW-0614">Plasmid</keyword>
<keyword evidence="2" id="KW-1185">Reference proteome</keyword>
<name>A0A0B5AT94_9BACL</name>
<gene>
    <name evidence="1" type="ORF">JMA_41180</name>
</gene>
<dbReference type="EMBL" id="CP009417">
    <property type="protein sequence ID" value="AJD93435.1"/>
    <property type="molecule type" value="Genomic_DNA"/>
</dbReference>
<dbReference type="AlphaFoldDB" id="A0A0B5AT94"/>
<geneLocation type="plasmid" evidence="2"/>
<protein>
    <submittedName>
        <fullName evidence="1">Uncharacterized protein</fullName>
    </submittedName>
</protein>
<sequence length="71" mass="8335">MMNRLQSRLAKAEAEQKQKAINLALFSMDYYLMALHMAQEKGCVEEMEESKLMIAEIRNDLIRLGHYSNER</sequence>
<proteinExistence type="predicted"/>
<dbReference type="KEGG" id="jeo:JMA_41180"/>
<accession>A0A0B5AT94</accession>
<dbReference type="HOGENOM" id="CLU_2734636_0_0_9"/>
<evidence type="ECO:0000313" key="1">
    <source>
        <dbReference type="EMBL" id="AJD93435.1"/>
    </source>
</evidence>
<evidence type="ECO:0000313" key="2">
    <source>
        <dbReference type="Proteomes" id="UP000031449"/>
    </source>
</evidence>
<dbReference type="Proteomes" id="UP000031449">
    <property type="component" value="Plasmid unnamed"/>
</dbReference>
<dbReference type="BioCyc" id="JESP1508404:G14D9-13402-MONOMER"/>
<organism evidence="1 2">
    <name type="scientific">Jeotgalibacillus malaysiensis</name>
    <dbReference type="NCBI Taxonomy" id="1508404"/>
    <lineage>
        <taxon>Bacteria</taxon>
        <taxon>Bacillati</taxon>
        <taxon>Bacillota</taxon>
        <taxon>Bacilli</taxon>
        <taxon>Bacillales</taxon>
        <taxon>Caryophanaceae</taxon>
        <taxon>Jeotgalibacillus</taxon>
    </lineage>
</organism>
<reference evidence="1 2" key="1">
    <citation type="submission" date="2014-08" db="EMBL/GenBank/DDBJ databases">
        <title>Complete genome of a marine bacteria Jeotgalibacillus malaysiensis.</title>
        <authorList>
            <person name="Yaakop A.S."/>
            <person name="Chan K.-G."/>
            <person name="Goh K.M."/>
        </authorList>
    </citation>
    <scope>NUCLEOTIDE SEQUENCE [LARGE SCALE GENOMIC DNA]</scope>
    <source>
        <strain evidence="1 2">D5</strain>
        <plasmid evidence="2">Plasmid</plasmid>
    </source>
</reference>